<dbReference type="InterPro" id="IPR023614">
    <property type="entry name" value="Porin_dom_sf"/>
</dbReference>
<evidence type="ECO:0000313" key="13">
    <source>
        <dbReference type="EMBL" id="CAB4048572.1"/>
    </source>
</evidence>
<comment type="subunit">
    <text evidence="2">Homotrimer.</text>
</comment>
<evidence type="ECO:0000256" key="9">
    <source>
        <dbReference type="ARBA" id="ARBA00023136"/>
    </source>
</evidence>
<gene>
    <name evidence="13" type="ORF">LMG9964_02213</name>
</gene>
<feature type="domain" description="Porin" evidence="12">
    <location>
        <begin position="11"/>
        <end position="328"/>
    </location>
</feature>
<dbReference type="RefSeq" id="WP_015002832.1">
    <property type="nucleotide sequence ID" value="NZ_CADILN010000002.1"/>
</dbReference>
<organism evidence="13 14">
    <name type="scientific">Paraburkholderia phenoliruptrix</name>
    <dbReference type="NCBI Taxonomy" id="252970"/>
    <lineage>
        <taxon>Bacteria</taxon>
        <taxon>Pseudomonadati</taxon>
        <taxon>Pseudomonadota</taxon>
        <taxon>Betaproteobacteria</taxon>
        <taxon>Burkholderiales</taxon>
        <taxon>Burkholderiaceae</taxon>
        <taxon>Paraburkholderia</taxon>
    </lineage>
</organism>
<dbReference type="InterPro" id="IPR033900">
    <property type="entry name" value="Gram_neg_porin_domain"/>
</dbReference>
<accession>A0A6J5K5N6</accession>
<dbReference type="EMBL" id="CADILN010000002">
    <property type="protein sequence ID" value="CAB4048572.1"/>
    <property type="molecule type" value="Genomic_DNA"/>
</dbReference>
<keyword evidence="8" id="KW-0626">Porin</keyword>
<dbReference type="Gene3D" id="2.40.160.10">
    <property type="entry name" value="Porin"/>
    <property type="match status" value="1"/>
</dbReference>
<keyword evidence="10" id="KW-0998">Cell outer membrane</keyword>
<feature type="chain" id="PRO_5026760689" evidence="11">
    <location>
        <begin position="26"/>
        <end position="361"/>
    </location>
</feature>
<proteinExistence type="predicted"/>
<keyword evidence="4" id="KW-1134">Transmembrane beta strand</keyword>
<dbReference type="InterPro" id="IPR050298">
    <property type="entry name" value="Gram-neg_bact_OMP"/>
</dbReference>
<comment type="subcellular location">
    <subcellularLocation>
        <location evidence="1">Cell outer membrane</location>
        <topology evidence="1">Multi-pass membrane protein</topology>
    </subcellularLocation>
</comment>
<protein>
    <submittedName>
        <fullName evidence="13">Outer membrane porin protein 32</fullName>
    </submittedName>
</protein>
<reference evidence="13 14" key="1">
    <citation type="submission" date="2020-04" db="EMBL/GenBank/DDBJ databases">
        <authorList>
            <person name="De Canck E."/>
        </authorList>
    </citation>
    <scope>NUCLEOTIDE SEQUENCE [LARGE SCALE GENOMIC DNA]</scope>
    <source>
        <strain evidence="13 14">LMG 9964</strain>
    </source>
</reference>
<sequence>MHKRNSARKASVAIAGMLFAAGSHAESSITLYGIADAGLIFLTRTQNAAGGNGGKLIGFTDSGLTPTLFGMQGVEDLGGHLSAEFKLESGVNIGTGGYNNSNGNLFGRQAYVGLKGGFGETKAGLQFSPFFLTLLALDPRGFSQFGSGVPIYLNNAVATGVLNPNALSYTTPQIAGLQTSVMLGLGGVAGNFSAGRQWSANISYQWQDLEINAAFYDGNPGSSVQTIPPTTVEFEGRMIGASYTYEHVIAKVSFTNYKVANTGQNNNVCAAGLSYALAPYLSLDGGVWFVSNRGDTSSHSLMSALGASYFLSKATTLYAQVGMVHNQGSANLGLNVGAAPTSLYAPAGTTVGANVGMRHFF</sequence>
<evidence type="ECO:0000256" key="3">
    <source>
        <dbReference type="ARBA" id="ARBA00022448"/>
    </source>
</evidence>
<evidence type="ECO:0000313" key="14">
    <source>
        <dbReference type="Proteomes" id="UP000494102"/>
    </source>
</evidence>
<dbReference type="SUPFAM" id="SSF56935">
    <property type="entry name" value="Porins"/>
    <property type="match status" value="1"/>
</dbReference>
<evidence type="ECO:0000259" key="12">
    <source>
        <dbReference type="Pfam" id="PF13609"/>
    </source>
</evidence>
<evidence type="ECO:0000256" key="4">
    <source>
        <dbReference type="ARBA" id="ARBA00022452"/>
    </source>
</evidence>
<evidence type="ECO:0000256" key="6">
    <source>
        <dbReference type="ARBA" id="ARBA00022729"/>
    </source>
</evidence>
<evidence type="ECO:0000256" key="2">
    <source>
        <dbReference type="ARBA" id="ARBA00011233"/>
    </source>
</evidence>
<dbReference type="PANTHER" id="PTHR34501">
    <property type="entry name" value="PROTEIN YDDL-RELATED"/>
    <property type="match status" value="1"/>
</dbReference>
<dbReference type="GO" id="GO:0034220">
    <property type="term" value="P:monoatomic ion transmembrane transport"/>
    <property type="evidence" value="ECO:0007669"/>
    <property type="project" value="InterPro"/>
</dbReference>
<evidence type="ECO:0000256" key="7">
    <source>
        <dbReference type="ARBA" id="ARBA00023065"/>
    </source>
</evidence>
<dbReference type="InterPro" id="IPR001702">
    <property type="entry name" value="Porin_Gram-ve"/>
</dbReference>
<dbReference type="GO" id="GO:0009279">
    <property type="term" value="C:cell outer membrane"/>
    <property type="evidence" value="ECO:0007669"/>
    <property type="project" value="UniProtKB-SubCell"/>
</dbReference>
<keyword evidence="9" id="KW-0472">Membrane</keyword>
<dbReference type="Proteomes" id="UP000494102">
    <property type="component" value="Unassembled WGS sequence"/>
</dbReference>
<dbReference type="AlphaFoldDB" id="A0A6J5K5N6"/>
<dbReference type="CDD" id="cd00342">
    <property type="entry name" value="gram_neg_porins"/>
    <property type="match status" value="1"/>
</dbReference>
<dbReference type="GO" id="GO:0015288">
    <property type="term" value="F:porin activity"/>
    <property type="evidence" value="ECO:0007669"/>
    <property type="project" value="UniProtKB-KW"/>
</dbReference>
<dbReference type="GeneID" id="27797216"/>
<keyword evidence="7" id="KW-0406">Ion transport</keyword>
<feature type="signal peptide" evidence="11">
    <location>
        <begin position="1"/>
        <end position="25"/>
    </location>
</feature>
<dbReference type="Pfam" id="PF13609">
    <property type="entry name" value="Porin_4"/>
    <property type="match status" value="1"/>
</dbReference>
<evidence type="ECO:0000256" key="10">
    <source>
        <dbReference type="ARBA" id="ARBA00023237"/>
    </source>
</evidence>
<evidence type="ECO:0000256" key="1">
    <source>
        <dbReference type="ARBA" id="ARBA00004571"/>
    </source>
</evidence>
<keyword evidence="5" id="KW-0812">Transmembrane</keyword>
<keyword evidence="3" id="KW-0813">Transport</keyword>
<dbReference type="PRINTS" id="PR00182">
    <property type="entry name" value="ECOLNEIPORIN"/>
</dbReference>
<dbReference type="PANTHER" id="PTHR34501:SF9">
    <property type="entry name" value="MAJOR OUTER MEMBRANE PROTEIN P.IA"/>
    <property type="match status" value="1"/>
</dbReference>
<dbReference type="GO" id="GO:0046930">
    <property type="term" value="C:pore complex"/>
    <property type="evidence" value="ECO:0007669"/>
    <property type="project" value="UniProtKB-KW"/>
</dbReference>
<evidence type="ECO:0000256" key="8">
    <source>
        <dbReference type="ARBA" id="ARBA00023114"/>
    </source>
</evidence>
<evidence type="ECO:0000256" key="11">
    <source>
        <dbReference type="SAM" id="SignalP"/>
    </source>
</evidence>
<evidence type="ECO:0000256" key="5">
    <source>
        <dbReference type="ARBA" id="ARBA00022692"/>
    </source>
</evidence>
<name>A0A6J5K5N6_9BURK</name>
<keyword evidence="6 11" id="KW-0732">Signal</keyword>